<keyword evidence="1" id="KW-1133">Transmembrane helix</keyword>
<evidence type="ECO:0000313" key="3">
    <source>
        <dbReference type="EMBL" id="BAP60362.1"/>
    </source>
</evidence>
<dbReference type="Pfam" id="PF10102">
    <property type="entry name" value="DUF2341"/>
    <property type="match status" value="1"/>
</dbReference>
<name>A0A2Z5PCP5_METMI</name>
<dbReference type="AlphaFoldDB" id="A0A2Z5PCP5"/>
<accession>A0A2Z5PCP5</accession>
<dbReference type="InterPro" id="IPR018765">
    <property type="entry name" value="DUF2341"/>
</dbReference>
<evidence type="ECO:0000313" key="4">
    <source>
        <dbReference type="Proteomes" id="UP000264208"/>
    </source>
</evidence>
<dbReference type="EMBL" id="AP011526">
    <property type="protein sequence ID" value="BAP60362.1"/>
    <property type="molecule type" value="Genomic_DNA"/>
</dbReference>
<proteinExistence type="predicted"/>
<evidence type="ECO:0000259" key="2">
    <source>
        <dbReference type="Pfam" id="PF10102"/>
    </source>
</evidence>
<organism evidence="3 4">
    <name type="scientific">Methanococcus maripaludis KA1</name>
    <dbReference type="NCBI Taxonomy" id="637914"/>
    <lineage>
        <taxon>Archaea</taxon>
        <taxon>Methanobacteriati</taxon>
        <taxon>Methanobacteriota</taxon>
        <taxon>Methanomada group</taxon>
        <taxon>Methanococci</taxon>
        <taxon>Methanococcales</taxon>
        <taxon>Methanococcaceae</taxon>
        <taxon>Methanococcus</taxon>
    </lineage>
</organism>
<keyword evidence="1" id="KW-0472">Membrane</keyword>
<dbReference type="RefSeq" id="WP_146777942.1">
    <property type="nucleotide sequence ID" value="NZ_AP011526.1"/>
</dbReference>
<evidence type="ECO:0000256" key="1">
    <source>
        <dbReference type="SAM" id="Phobius"/>
    </source>
</evidence>
<feature type="transmembrane region" description="Helical" evidence="1">
    <location>
        <begin position="12"/>
        <end position="34"/>
    </location>
</feature>
<protein>
    <recommendedName>
        <fullName evidence="2">DUF2341 domain-containing protein</fullName>
    </recommendedName>
</protein>
<keyword evidence="1" id="KW-0812">Transmembrane</keyword>
<dbReference type="Proteomes" id="UP000264208">
    <property type="component" value="Chromosome"/>
</dbReference>
<dbReference type="GeneID" id="41278661"/>
<dbReference type="KEGG" id="mmak:MMKA1_02450"/>
<reference evidence="3 4" key="1">
    <citation type="submission" date="2009-06" db="EMBL/GenBank/DDBJ databases">
        <title>Molecular Evidence for Microbiologically Influenced Corrosion from genome of Methanogen.</title>
        <authorList>
            <person name="Ito N."/>
            <person name="Tsurumaru H."/>
            <person name="Shimizu A."/>
            <person name="Harada T."/>
            <person name="Hosoyama A."/>
            <person name="Horikawa H."/>
            <person name="Wakai S."/>
            <person name="Sasaki K."/>
            <person name="Nishijima K."/>
            <person name="Ataku H."/>
            <person name="Yamazaki J."/>
            <person name="Mise M."/>
            <person name="Yamazaki S."/>
            <person name="Tanikawa S."/>
            <person name="Harayama S."/>
            <person name="Fujita N."/>
        </authorList>
    </citation>
    <scope>NUCLEOTIDE SEQUENCE [LARGE SCALE GENOMIC DNA]</scope>
    <source>
        <strain evidence="4">KA1 ( NBRC 102054)</strain>
    </source>
</reference>
<feature type="domain" description="DUF2341" evidence="2">
    <location>
        <begin position="158"/>
        <end position="229"/>
    </location>
</feature>
<sequence length="630" mass="71691">MTLKSKLSSKKGYIFTYEAVAVVILFVAVFYMGYFTFTHVNLTNQEQKRDLENFEKANLVSDMLFKMHEFPSNSYVPDYLRFLDSVAKRYSGLETIPGTFDPYSMNQEFIYNESWYYEINITNPGTQDLTDFQVLVTLNPSNFNFDYSSDGSGLSFWQGNTQLHYWIETWEYNDEARVWVKVDSLPDETTTQILLKRNQGGSYSSDGDDTFVFFDDFERTSFGGDKWNVVSGSWEIIADSELSYYNGGLGTNHVAHLEASDTEDRRAVSKYSLNLNDGDIYILEGDSKGHTGVSGGSADSPDTMLGFYSNGGGTTYYNTFDGFYQVFGICTAGDSNEKLSSIFTKDNVWYVKKLILEQKSDYSNRIVKSSIWEFSNGYRGDPNPNNNVNSMFDVSAEARIWTFWGWVNYINPLDCDHILIGTGQGSHSEEYWFDNIKVRKYAPNILVNVNEMLGYNAGQNAIDVSEYHFDGMPSTLSSNVNLVEINYSYDLAPNTYVKTRNLYVPVKTWKYSNSESITENITSGEIMYFGIRRPSTLTNITATSDVETTALFLVNGVPFEISLDTSDKPTDFEKVISTHGWEYYEPNEIKLLDTNPTANVDLTITYDESSTIYVLKLKQYNISCILNMDS</sequence>
<gene>
    <name evidence="3" type="ORF">MMKA1_02450</name>
</gene>